<reference evidence="3 4" key="1">
    <citation type="submission" date="2012-11" db="EMBL/GenBank/DDBJ databases">
        <title>The complete genome sequence of Corynebacterium maris Coryn-1 (=DSM 45190).</title>
        <authorList>
            <person name="Schaffert L."/>
            <person name="Albersmeier A."/>
            <person name="Kalinowski J."/>
            <person name="Ruckert C."/>
        </authorList>
    </citation>
    <scope>NUCLEOTIDE SEQUENCE [LARGE SCALE GENOMIC DNA]</scope>
    <source>
        <strain evidence="4">Coryn-1</strain>
    </source>
</reference>
<dbReference type="KEGG" id="cmd:B841_12610"/>
<accession>S5SXZ6</accession>
<feature type="region of interest" description="Disordered" evidence="1">
    <location>
        <begin position="63"/>
        <end position="82"/>
    </location>
</feature>
<dbReference type="PATRIC" id="fig|1224163.3.peg.2547"/>
<dbReference type="Proteomes" id="UP000015388">
    <property type="component" value="Chromosome"/>
</dbReference>
<evidence type="ECO:0000313" key="3">
    <source>
        <dbReference type="EMBL" id="AGS35992.1"/>
    </source>
</evidence>
<gene>
    <name evidence="3" type="ORF">B841_12610</name>
</gene>
<keyword evidence="4" id="KW-1185">Reference proteome</keyword>
<protein>
    <recommendedName>
        <fullName evidence="2">DUF1707 domain-containing protein</fullName>
    </recommendedName>
</protein>
<dbReference type="PANTHER" id="PTHR40763">
    <property type="entry name" value="MEMBRANE PROTEIN-RELATED"/>
    <property type="match status" value="1"/>
</dbReference>
<evidence type="ECO:0000259" key="2">
    <source>
        <dbReference type="Pfam" id="PF08044"/>
    </source>
</evidence>
<evidence type="ECO:0000256" key="1">
    <source>
        <dbReference type="SAM" id="MobiDB-lite"/>
    </source>
</evidence>
<feature type="domain" description="DUF1707" evidence="2">
    <location>
        <begin position="9"/>
        <end position="57"/>
    </location>
</feature>
<name>S5SXZ6_9CORY</name>
<proteinExistence type="predicted"/>
<evidence type="ECO:0000313" key="4">
    <source>
        <dbReference type="Proteomes" id="UP000015388"/>
    </source>
</evidence>
<dbReference type="AlphaFoldDB" id="S5SXZ6"/>
<dbReference type="EMBL" id="CP003924">
    <property type="protein sequence ID" value="AGS35992.1"/>
    <property type="molecule type" value="Genomic_DNA"/>
</dbReference>
<organism evidence="3 4">
    <name type="scientific">Corynebacterium maris DSM 45190</name>
    <dbReference type="NCBI Taxonomy" id="1224163"/>
    <lineage>
        <taxon>Bacteria</taxon>
        <taxon>Bacillati</taxon>
        <taxon>Actinomycetota</taxon>
        <taxon>Actinomycetes</taxon>
        <taxon>Mycobacteriales</taxon>
        <taxon>Corynebacteriaceae</taxon>
        <taxon>Corynebacterium</taxon>
    </lineage>
</organism>
<dbReference type="PANTHER" id="PTHR40763:SF5">
    <property type="entry name" value="MEMBRANE PROTEIN"/>
    <property type="match status" value="1"/>
</dbReference>
<dbReference type="STRING" id="1224163.B841_12610"/>
<sequence>MSDSSPQRRVYNADRKQALRHLDQAIADGRLDIQDYEEFSGVIARTEDMGELEDVVRRVQSLSTTGAPAPQMHSPAPAHTRPEDKTAWFANIERTGAWTVTDGAKYTVTLGTLFLDMREATSSAPVVRINVHVLLGSARIVVSPGVIVESEAELIMSDTPKINVDPPAPGAARIIVTGRIILGDLKVVSRQAGQRLPLGFKNL</sequence>
<dbReference type="Pfam" id="PF08044">
    <property type="entry name" value="DUF1707"/>
    <property type="match status" value="1"/>
</dbReference>
<dbReference type="OrthoDB" id="4772576at2"/>
<dbReference type="HOGENOM" id="CLU_075817_1_1_11"/>
<dbReference type="InterPro" id="IPR012551">
    <property type="entry name" value="DUF1707_SHOCT-like"/>
</dbReference>
<dbReference type="eggNOG" id="COG4758">
    <property type="taxonomic scope" value="Bacteria"/>
</dbReference>